<feature type="transmembrane region" description="Helical" evidence="1">
    <location>
        <begin position="147"/>
        <end position="166"/>
    </location>
</feature>
<feature type="transmembrane region" description="Helical" evidence="1">
    <location>
        <begin position="115"/>
        <end position="135"/>
    </location>
</feature>
<keyword evidence="1" id="KW-0812">Transmembrane</keyword>
<name>A0AAJ1VNH4_9LACO</name>
<keyword evidence="1" id="KW-0472">Membrane</keyword>
<comment type="caution">
    <text evidence="2">The sequence shown here is derived from an EMBL/GenBank/DDBJ whole genome shotgun (WGS) entry which is preliminary data.</text>
</comment>
<dbReference type="RefSeq" id="WP_301711380.1">
    <property type="nucleotide sequence ID" value="NZ_SDWY01000003.1"/>
</dbReference>
<keyword evidence="1" id="KW-1133">Transmembrane helix</keyword>
<evidence type="ECO:0000256" key="1">
    <source>
        <dbReference type="SAM" id="Phobius"/>
    </source>
</evidence>
<organism evidence="2 3">
    <name type="scientific">Oenococcus sicerae</name>
    <dbReference type="NCBI Taxonomy" id="2203724"/>
    <lineage>
        <taxon>Bacteria</taxon>
        <taxon>Bacillati</taxon>
        <taxon>Bacillota</taxon>
        <taxon>Bacilli</taxon>
        <taxon>Lactobacillales</taxon>
        <taxon>Lactobacillaceae</taxon>
        <taxon>Oenococcus</taxon>
    </lineage>
</organism>
<dbReference type="Proteomes" id="UP001167919">
    <property type="component" value="Unassembled WGS sequence"/>
</dbReference>
<feature type="transmembrane region" description="Helical" evidence="1">
    <location>
        <begin position="172"/>
        <end position="189"/>
    </location>
</feature>
<accession>A0AAJ1VNH4</accession>
<feature type="transmembrane region" description="Helical" evidence="1">
    <location>
        <begin position="65"/>
        <end position="86"/>
    </location>
</feature>
<dbReference type="EMBL" id="SDWY01000003">
    <property type="protein sequence ID" value="MDN6900756.1"/>
    <property type="molecule type" value="Genomic_DNA"/>
</dbReference>
<gene>
    <name evidence="2" type="ORF">EVC35_07020</name>
</gene>
<sequence>MRQIENILNPLNYLLTLVHDYSALAYLILFSAAFLESSSILFSWLPVQTLIFVVGMLCQKGEFNLWILLAGFCSLTTIGEFLKFFLSYRRLHEKESTFIHSIRVFLKRDFKLTNFVMFFHRFLPAYGLLVPMAAAENHFPLKQFVRDTILANFLWVNLTFFLGYFLGKNQFVNHYATLIIIAVALLPALDDRLWQKR</sequence>
<dbReference type="AlphaFoldDB" id="A0AAJ1VNH4"/>
<evidence type="ECO:0000313" key="2">
    <source>
        <dbReference type="EMBL" id="MDN6900756.1"/>
    </source>
</evidence>
<evidence type="ECO:0008006" key="4">
    <source>
        <dbReference type="Google" id="ProtNLM"/>
    </source>
</evidence>
<feature type="transmembrane region" description="Helical" evidence="1">
    <location>
        <begin position="12"/>
        <end position="35"/>
    </location>
</feature>
<protein>
    <recommendedName>
        <fullName evidence="4">DedA family protein</fullName>
    </recommendedName>
</protein>
<evidence type="ECO:0000313" key="3">
    <source>
        <dbReference type="Proteomes" id="UP001167919"/>
    </source>
</evidence>
<reference evidence="2" key="1">
    <citation type="submission" date="2019-01" db="EMBL/GenBank/DDBJ databases">
        <title>Oenococcus sicerae UCMA17102.</title>
        <authorList>
            <person name="Cousin F.J."/>
            <person name="Le Guellec R."/>
            <person name="Cretenet M."/>
        </authorList>
    </citation>
    <scope>NUCLEOTIDE SEQUENCE</scope>
    <source>
        <strain evidence="2">UCMA17102</strain>
    </source>
</reference>
<proteinExistence type="predicted"/>